<dbReference type="InterPro" id="IPR006311">
    <property type="entry name" value="TAT_signal"/>
</dbReference>
<evidence type="ECO:0000256" key="1">
    <source>
        <dbReference type="SAM" id="SignalP"/>
    </source>
</evidence>
<accession>A0A413HBK2</accession>
<dbReference type="Proteomes" id="UP000286075">
    <property type="component" value="Unassembled WGS sequence"/>
</dbReference>
<evidence type="ECO:0008006" key="4">
    <source>
        <dbReference type="Google" id="ProtNLM"/>
    </source>
</evidence>
<gene>
    <name evidence="2" type="ORF">DXA68_00035</name>
</gene>
<dbReference type="OrthoDB" id="9777740at2"/>
<evidence type="ECO:0000313" key="3">
    <source>
        <dbReference type="Proteomes" id="UP000286075"/>
    </source>
</evidence>
<sequence>MIKRRDFLKKSGMIAMAAAFPGIVNAEVKAADEGAVLNKNKIKVNISGM</sequence>
<dbReference type="InterPro" id="IPR019546">
    <property type="entry name" value="TAT_signal_bac_arc"/>
</dbReference>
<organism evidence="2 3">
    <name type="scientific">Bacteroides stercorirosoris</name>
    <dbReference type="NCBI Taxonomy" id="871324"/>
    <lineage>
        <taxon>Bacteria</taxon>
        <taxon>Pseudomonadati</taxon>
        <taxon>Bacteroidota</taxon>
        <taxon>Bacteroidia</taxon>
        <taxon>Bacteroidales</taxon>
        <taxon>Bacteroidaceae</taxon>
        <taxon>Bacteroides</taxon>
    </lineage>
</organism>
<reference evidence="2 3" key="1">
    <citation type="submission" date="2018-08" db="EMBL/GenBank/DDBJ databases">
        <title>A genome reference for cultivated species of the human gut microbiota.</title>
        <authorList>
            <person name="Zou Y."/>
            <person name="Xue W."/>
            <person name="Luo G."/>
        </authorList>
    </citation>
    <scope>NUCLEOTIDE SEQUENCE [LARGE SCALE GENOMIC DNA]</scope>
    <source>
        <strain evidence="2 3">OF03-9BH</strain>
    </source>
</reference>
<dbReference type="PROSITE" id="PS51318">
    <property type="entry name" value="TAT"/>
    <property type="match status" value="1"/>
</dbReference>
<protein>
    <recommendedName>
        <fullName evidence="4">Tat (Twin-arginine translocation) pathway signal sequence</fullName>
    </recommendedName>
</protein>
<comment type="caution">
    <text evidence="2">The sequence shown here is derived from an EMBL/GenBank/DDBJ whole genome shotgun (WGS) entry which is preliminary data.</text>
</comment>
<evidence type="ECO:0000313" key="2">
    <source>
        <dbReference type="EMBL" id="RGX81098.1"/>
    </source>
</evidence>
<feature type="chain" id="PRO_5019266769" description="Tat (Twin-arginine translocation) pathway signal sequence" evidence="1">
    <location>
        <begin position="27"/>
        <end position="49"/>
    </location>
</feature>
<dbReference type="EMBL" id="QSCF01000001">
    <property type="protein sequence ID" value="RGX81098.1"/>
    <property type="molecule type" value="Genomic_DNA"/>
</dbReference>
<keyword evidence="1" id="KW-0732">Signal</keyword>
<dbReference type="AlphaFoldDB" id="A0A413HBK2"/>
<proteinExistence type="predicted"/>
<dbReference type="NCBIfam" id="TIGR01409">
    <property type="entry name" value="TAT_signal_seq"/>
    <property type="match status" value="1"/>
</dbReference>
<feature type="signal peptide" evidence="1">
    <location>
        <begin position="1"/>
        <end position="26"/>
    </location>
</feature>
<name>A0A413HBK2_9BACE</name>